<accession>G0UAJ3</accession>
<proteinExistence type="predicted"/>
<dbReference type="AlphaFoldDB" id="G0UAJ3"/>
<protein>
    <submittedName>
        <fullName evidence="1">Uncharacterized protein</fullName>
    </submittedName>
</protein>
<dbReference type="VEuPathDB" id="TriTrypDB:TvY486_1103100"/>
<name>G0UAJ3_TRYVY</name>
<organism evidence="1">
    <name type="scientific">Trypanosoma vivax (strain Y486)</name>
    <dbReference type="NCBI Taxonomy" id="1055687"/>
    <lineage>
        <taxon>Eukaryota</taxon>
        <taxon>Discoba</taxon>
        <taxon>Euglenozoa</taxon>
        <taxon>Kinetoplastea</taxon>
        <taxon>Metakinetoplastina</taxon>
        <taxon>Trypanosomatida</taxon>
        <taxon>Trypanosomatidae</taxon>
        <taxon>Trypanosoma</taxon>
        <taxon>Duttonella</taxon>
    </lineage>
</organism>
<sequence length="109" mass="12453">MPAQSPPLFLSFLNPHLRVRESNTPFGQPHHPNAFIVGCFFVVCPLTTRPTFFSHRFWLPPVAAVEFSRLDVSPHLSEFLARSVAWVMAQSLLRIFHHLLSDTSLTSWL</sequence>
<dbReference type="EMBL" id="HE573027">
    <property type="protein sequence ID" value="CCC52826.1"/>
    <property type="molecule type" value="Genomic_DNA"/>
</dbReference>
<evidence type="ECO:0000313" key="1">
    <source>
        <dbReference type="EMBL" id="CCC52826.1"/>
    </source>
</evidence>
<gene>
    <name evidence="1" type="ORF">TVY486_1103100</name>
</gene>
<reference evidence="1" key="1">
    <citation type="journal article" date="2012" name="Proc. Natl. Acad. Sci. U.S.A.">
        <title>Antigenic diversity is generated by distinct evolutionary mechanisms in African trypanosome species.</title>
        <authorList>
            <person name="Jackson A.P."/>
            <person name="Berry A."/>
            <person name="Aslett M."/>
            <person name="Allison H.C."/>
            <person name="Burton P."/>
            <person name="Vavrova-Anderson J."/>
            <person name="Brown R."/>
            <person name="Browne H."/>
            <person name="Corton N."/>
            <person name="Hauser H."/>
            <person name="Gamble J."/>
            <person name="Gilderthorp R."/>
            <person name="Marcello L."/>
            <person name="McQuillan J."/>
            <person name="Otto T.D."/>
            <person name="Quail M.A."/>
            <person name="Sanders M.J."/>
            <person name="van Tonder A."/>
            <person name="Ginger M.L."/>
            <person name="Field M.C."/>
            <person name="Barry J.D."/>
            <person name="Hertz-Fowler C."/>
            <person name="Berriman M."/>
        </authorList>
    </citation>
    <scope>NUCLEOTIDE SEQUENCE</scope>
    <source>
        <strain evidence="1">Y486</strain>
    </source>
</reference>